<evidence type="ECO:0000256" key="3">
    <source>
        <dbReference type="ARBA" id="ARBA00022490"/>
    </source>
</evidence>
<comment type="subcellular location">
    <subcellularLocation>
        <location evidence="1">Cytoplasm</location>
    </subcellularLocation>
</comment>
<dbReference type="GO" id="GO:0005829">
    <property type="term" value="C:cytosol"/>
    <property type="evidence" value="ECO:0007669"/>
    <property type="project" value="TreeGrafter"/>
</dbReference>
<dbReference type="InterPro" id="IPR007838">
    <property type="entry name" value="Cell_div_ZapA-like"/>
</dbReference>
<gene>
    <name evidence="11" type="ORF">DBW71_02410</name>
</gene>
<reference evidence="11 12" key="1">
    <citation type="journal article" date="2018" name="Microbiome">
        <title>Fine metagenomic profile of the Mediterranean stratified and mixed water columns revealed by assembly and recruitment.</title>
        <authorList>
            <person name="Haro-Moreno J.M."/>
            <person name="Lopez-Perez M."/>
            <person name="De La Torre J.R."/>
            <person name="Picazo A."/>
            <person name="Camacho A."/>
            <person name="Rodriguez-Valera F."/>
        </authorList>
    </citation>
    <scope>NUCLEOTIDE SEQUENCE [LARGE SCALE GENOMIC DNA]</scope>
    <source>
        <strain evidence="11">MED-G57</strain>
    </source>
</reference>
<comment type="caution">
    <text evidence="11">The sequence shown here is derived from an EMBL/GenBank/DDBJ whole genome shotgun (WGS) entry which is preliminary data.</text>
</comment>
<dbReference type="AlphaFoldDB" id="A0A368DRM6"/>
<accession>A0A368DRM6</accession>
<keyword evidence="6" id="KW-0131">Cell cycle</keyword>
<comment type="function">
    <text evidence="7">Activator of cell division through the inhibition of FtsZ GTPase activity, therefore promoting FtsZ assembly into bundles of protofilaments necessary for the formation of the division Z ring. It is recruited early at mid-cell but it is not essential for cell division.</text>
</comment>
<dbReference type="GO" id="GO:0030428">
    <property type="term" value="C:cell septum"/>
    <property type="evidence" value="ECO:0007669"/>
    <property type="project" value="TreeGrafter"/>
</dbReference>
<organism evidence="11 12">
    <name type="scientific">PS1 clade bacterium</name>
    <dbReference type="NCBI Taxonomy" id="2175152"/>
    <lineage>
        <taxon>Bacteria</taxon>
        <taxon>Pseudomonadati</taxon>
        <taxon>Pseudomonadota</taxon>
        <taxon>Alphaproteobacteria</taxon>
        <taxon>PS1 clade</taxon>
    </lineage>
</organism>
<sequence length="118" mass="13391">MGKVTVNINNRTFQIACEDGEEARLKELASFFSRHVDQLQGRFGHIGDARIYVMTGLLIADKLSDAITQIEEIQNEIKVLQSNNDRYKTDTHSLEELLLNDIELLTNKLNEISKSLSV</sequence>
<keyword evidence="4 11" id="KW-0132">Cell division</keyword>
<protein>
    <recommendedName>
        <fullName evidence="2">Cell division protein ZapA</fullName>
    </recommendedName>
    <alternativeName>
        <fullName evidence="9">Z ring-associated protein ZapA</fullName>
    </alternativeName>
</protein>
<keyword evidence="3" id="KW-0963">Cytoplasm</keyword>
<evidence type="ECO:0000256" key="9">
    <source>
        <dbReference type="ARBA" id="ARBA00033158"/>
    </source>
</evidence>
<dbReference type="GO" id="GO:0043093">
    <property type="term" value="P:FtsZ-dependent cytokinesis"/>
    <property type="evidence" value="ECO:0007669"/>
    <property type="project" value="TreeGrafter"/>
</dbReference>
<evidence type="ECO:0000313" key="12">
    <source>
        <dbReference type="Proteomes" id="UP000253570"/>
    </source>
</evidence>
<dbReference type="GO" id="GO:0032153">
    <property type="term" value="C:cell division site"/>
    <property type="evidence" value="ECO:0007669"/>
    <property type="project" value="TreeGrafter"/>
</dbReference>
<evidence type="ECO:0000256" key="2">
    <source>
        <dbReference type="ARBA" id="ARBA00015195"/>
    </source>
</evidence>
<dbReference type="GO" id="GO:0000917">
    <property type="term" value="P:division septum assembly"/>
    <property type="evidence" value="ECO:0007669"/>
    <property type="project" value="UniProtKB-KW"/>
</dbReference>
<dbReference type="InterPro" id="IPR036192">
    <property type="entry name" value="Cell_div_ZapA-like_sf"/>
</dbReference>
<evidence type="ECO:0000256" key="7">
    <source>
        <dbReference type="ARBA" id="ARBA00024910"/>
    </source>
</evidence>
<evidence type="ECO:0000256" key="6">
    <source>
        <dbReference type="ARBA" id="ARBA00023306"/>
    </source>
</evidence>
<evidence type="ECO:0000256" key="4">
    <source>
        <dbReference type="ARBA" id="ARBA00022618"/>
    </source>
</evidence>
<dbReference type="SUPFAM" id="SSF102829">
    <property type="entry name" value="Cell division protein ZapA-like"/>
    <property type="match status" value="1"/>
</dbReference>
<dbReference type="Proteomes" id="UP000253570">
    <property type="component" value="Unassembled WGS sequence"/>
</dbReference>
<feature type="coiled-coil region" evidence="10">
    <location>
        <begin position="63"/>
        <end position="90"/>
    </location>
</feature>
<dbReference type="Gene3D" id="3.30.160.880">
    <property type="entry name" value="Cell division protein ZapA protomer, N-terminal domain"/>
    <property type="match status" value="1"/>
</dbReference>
<evidence type="ECO:0000256" key="10">
    <source>
        <dbReference type="SAM" id="Coils"/>
    </source>
</evidence>
<dbReference type="PANTHER" id="PTHR34981:SF1">
    <property type="entry name" value="CELL DIVISION PROTEIN ZAPA"/>
    <property type="match status" value="1"/>
</dbReference>
<evidence type="ECO:0000256" key="1">
    <source>
        <dbReference type="ARBA" id="ARBA00004496"/>
    </source>
</evidence>
<evidence type="ECO:0000313" key="11">
    <source>
        <dbReference type="EMBL" id="RCL73943.1"/>
    </source>
</evidence>
<keyword evidence="10" id="KW-0175">Coiled coil</keyword>
<dbReference type="GO" id="GO:0000921">
    <property type="term" value="P:septin ring assembly"/>
    <property type="evidence" value="ECO:0007669"/>
    <property type="project" value="TreeGrafter"/>
</dbReference>
<comment type="subunit">
    <text evidence="8">Homodimer. Interacts with FtsZ.</text>
</comment>
<keyword evidence="5" id="KW-0717">Septation</keyword>
<evidence type="ECO:0000256" key="8">
    <source>
        <dbReference type="ARBA" id="ARBA00026068"/>
    </source>
</evidence>
<name>A0A368DRM6_9PROT</name>
<dbReference type="InterPro" id="IPR042233">
    <property type="entry name" value="Cell_div_ZapA_N"/>
</dbReference>
<dbReference type="EMBL" id="QOQD01000004">
    <property type="protein sequence ID" value="RCL73943.1"/>
    <property type="molecule type" value="Genomic_DNA"/>
</dbReference>
<proteinExistence type="predicted"/>
<dbReference type="PANTHER" id="PTHR34981">
    <property type="entry name" value="CELL DIVISION PROTEIN ZAPA"/>
    <property type="match status" value="1"/>
</dbReference>
<evidence type="ECO:0000256" key="5">
    <source>
        <dbReference type="ARBA" id="ARBA00023210"/>
    </source>
</evidence>
<dbReference type="Pfam" id="PF05164">
    <property type="entry name" value="ZapA"/>
    <property type="match status" value="1"/>
</dbReference>